<dbReference type="Pfam" id="PF00076">
    <property type="entry name" value="RRM_1"/>
    <property type="match status" value="1"/>
</dbReference>
<keyword evidence="3" id="KW-1185">Reference proteome</keyword>
<dbReference type="InterPro" id="IPR000504">
    <property type="entry name" value="RRM_dom"/>
</dbReference>
<dbReference type="InterPro" id="IPR035979">
    <property type="entry name" value="RBD_domain_sf"/>
</dbReference>
<organism evidence="2 3">
    <name type="scientific">Naja naja</name>
    <name type="common">Indian cobra</name>
    <dbReference type="NCBI Taxonomy" id="35670"/>
    <lineage>
        <taxon>Eukaryota</taxon>
        <taxon>Metazoa</taxon>
        <taxon>Chordata</taxon>
        <taxon>Craniata</taxon>
        <taxon>Vertebrata</taxon>
        <taxon>Euteleostomi</taxon>
        <taxon>Lepidosauria</taxon>
        <taxon>Squamata</taxon>
        <taxon>Bifurcata</taxon>
        <taxon>Unidentata</taxon>
        <taxon>Episquamata</taxon>
        <taxon>Toxicofera</taxon>
        <taxon>Serpentes</taxon>
        <taxon>Colubroidea</taxon>
        <taxon>Elapidae</taxon>
        <taxon>Elapinae</taxon>
        <taxon>Naja</taxon>
    </lineage>
</organism>
<evidence type="ECO:0000313" key="2">
    <source>
        <dbReference type="Ensembl" id="ENSNNAP00000013083.1"/>
    </source>
</evidence>
<dbReference type="SUPFAM" id="SSF54928">
    <property type="entry name" value="RNA-binding domain, RBD"/>
    <property type="match status" value="1"/>
</dbReference>
<dbReference type="Proteomes" id="UP000694559">
    <property type="component" value="Unplaced"/>
</dbReference>
<dbReference type="AlphaFoldDB" id="A0A8C6XE70"/>
<feature type="domain" description="RRM" evidence="1">
    <location>
        <begin position="52"/>
        <end position="107"/>
    </location>
</feature>
<dbReference type="OMA" id="MEINCQS"/>
<evidence type="ECO:0000259" key="1">
    <source>
        <dbReference type="Pfam" id="PF00076"/>
    </source>
</evidence>
<reference evidence="2" key="2">
    <citation type="submission" date="2025-09" db="UniProtKB">
        <authorList>
            <consortium name="Ensembl"/>
        </authorList>
    </citation>
    <scope>IDENTIFICATION</scope>
</reference>
<proteinExistence type="predicted"/>
<dbReference type="GO" id="GO:0003723">
    <property type="term" value="F:RNA binding"/>
    <property type="evidence" value="ECO:0007669"/>
    <property type="project" value="InterPro"/>
</dbReference>
<dbReference type="CDD" id="cd12431">
    <property type="entry name" value="RRM_ALKBH8"/>
    <property type="match status" value="1"/>
</dbReference>
<dbReference type="FunFam" id="3.30.70.330:FF:000570">
    <property type="entry name" value="ALKylated DNA repair protein AlkB homolog"/>
    <property type="match status" value="1"/>
</dbReference>
<sequence>MELDDISLQNKKLSKTEKKLRQKQMKARYTLLRHEGIECVSYPTKSLVIANGGLGNGVDRCQLHSVVEECGQVESLLMPPNKPYSFVQYGRTADSKQACDSLNGKELILDNSSQKVVLYFNYVEKGITEEALFNSHRIKKNKFS</sequence>
<dbReference type="GeneTree" id="ENSGT00940000168471"/>
<dbReference type="Ensembl" id="ENSNNAT00000013690.1">
    <property type="protein sequence ID" value="ENSNNAP00000013083.1"/>
    <property type="gene ID" value="ENSNNAG00000008804.1"/>
</dbReference>
<dbReference type="InterPro" id="IPR012677">
    <property type="entry name" value="Nucleotide-bd_a/b_plait_sf"/>
</dbReference>
<reference evidence="2" key="1">
    <citation type="submission" date="2025-08" db="UniProtKB">
        <authorList>
            <consortium name="Ensembl"/>
        </authorList>
    </citation>
    <scope>IDENTIFICATION</scope>
</reference>
<dbReference type="InterPro" id="IPR034256">
    <property type="entry name" value="ALKBH8_RRM"/>
</dbReference>
<accession>A0A8C6XE70</accession>
<protein>
    <recommendedName>
        <fullName evidence="1">RRM domain-containing protein</fullName>
    </recommendedName>
</protein>
<dbReference type="OrthoDB" id="271595at2759"/>
<evidence type="ECO:0000313" key="3">
    <source>
        <dbReference type="Proteomes" id="UP000694559"/>
    </source>
</evidence>
<dbReference type="Gene3D" id="3.30.70.330">
    <property type="match status" value="1"/>
</dbReference>
<name>A0A8C6XE70_NAJNA</name>